<protein>
    <submittedName>
        <fullName evidence="1">Uncharacterized protein</fullName>
    </submittedName>
</protein>
<gene>
    <name evidence="1" type="ORF">S06H3_30812</name>
</gene>
<name>X1PKC0_9ZZZZ</name>
<organism evidence="1">
    <name type="scientific">marine sediment metagenome</name>
    <dbReference type="NCBI Taxonomy" id="412755"/>
    <lineage>
        <taxon>unclassified sequences</taxon>
        <taxon>metagenomes</taxon>
        <taxon>ecological metagenomes</taxon>
    </lineage>
</organism>
<dbReference type="AlphaFoldDB" id="X1PKC0"/>
<accession>X1PKC0</accession>
<proteinExistence type="predicted"/>
<dbReference type="EMBL" id="BARV01018179">
    <property type="protein sequence ID" value="GAI31334.1"/>
    <property type="molecule type" value="Genomic_DNA"/>
</dbReference>
<evidence type="ECO:0000313" key="1">
    <source>
        <dbReference type="EMBL" id="GAI31334.1"/>
    </source>
</evidence>
<sequence length="73" mass="8317">MPEVKIGTPRSRTEITPEGAFEEYIEVEFYIDDARHHLRMSPIGFTAKLAEEAVRARAAELVAIQDKKITFPK</sequence>
<reference evidence="1" key="1">
    <citation type="journal article" date="2014" name="Front. Microbiol.">
        <title>High frequency of phylogenetically diverse reductive dehalogenase-homologous genes in deep subseafloor sedimentary metagenomes.</title>
        <authorList>
            <person name="Kawai M."/>
            <person name="Futagami T."/>
            <person name="Toyoda A."/>
            <person name="Takaki Y."/>
            <person name="Nishi S."/>
            <person name="Hori S."/>
            <person name="Arai W."/>
            <person name="Tsubouchi T."/>
            <person name="Morono Y."/>
            <person name="Uchiyama I."/>
            <person name="Ito T."/>
            <person name="Fujiyama A."/>
            <person name="Inagaki F."/>
            <person name="Takami H."/>
        </authorList>
    </citation>
    <scope>NUCLEOTIDE SEQUENCE</scope>
    <source>
        <strain evidence="1">Expedition CK06-06</strain>
    </source>
</reference>
<comment type="caution">
    <text evidence="1">The sequence shown here is derived from an EMBL/GenBank/DDBJ whole genome shotgun (WGS) entry which is preliminary data.</text>
</comment>